<keyword evidence="10" id="KW-1185">Reference proteome</keyword>
<dbReference type="CDD" id="cd06261">
    <property type="entry name" value="TM_PBP2"/>
    <property type="match status" value="1"/>
</dbReference>
<dbReference type="SUPFAM" id="SSF161098">
    <property type="entry name" value="MetI-like"/>
    <property type="match status" value="1"/>
</dbReference>
<feature type="transmembrane region" description="Helical" evidence="7">
    <location>
        <begin position="149"/>
        <end position="170"/>
    </location>
</feature>
<reference evidence="9 10" key="1">
    <citation type="submission" date="2024-04" db="EMBL/GenBank/DDBJ databases">
        <title>Defined microbial consortia suppress multidrug-resistant proinflammatory Enterobacteriaceae via ecological control.</title>
        <authorList>
            <person name="Furuichi M."/>
            <person name="Kawaguchi T."/>
            <person name="Pust M."/>
            <person name="Yasuma K."/>
            <person name="Plichta D."/>
            <person name="Hasegawa N."/>
            <person name="Ohya T."/>
            <person name="Bhattarai S."/>
            <person name="Sasajima S."/>
            <person name="Aoto Y."/>
            <person name="Tuganbaev T."/>
            <person name="Yaginuma M."/>
            <person name="Ueda M."/>
            <person name="Okahashi N."/>
            <person name="Amafuji K."/>
            <person name="Kiridooshi Y."/>
            <person name="Sugita K."/>
            <person name="Strazar M."/>
            <person name="Skelly A."/>
            <person name="Suda W."/>
            <person name="Hattori M."/>
            <person name="Nakamoto N."/>
            <person name="Caballero S."/>
            <person name="Norman J."/>
            <person name="Olle B."/>
            <person name="Tanoue T."/>
            <person name="Arita M."/>
            <person name="Bucci V."/>
            <person name="Atarashi K."/>
            <person name="Xavier R."/>
            <person name="Honda K."/>
        </authorList>
    </citation>
    <scope>NUCLEOTIDE SEQUENCE [LARGE SCALE GENOMIC DNA]</scope>
    <source>
        <strain evidence="10">k04-0078-D8-1</strain>
    </source>
</reference>
<dbReference type="InterPro" id="IPR000515">
    <property type="entry name" value="MetI-like"/>
</dbReference>
<sequence length="285" mass="31765">MKAQKIRTGIAEVIGVILTIIILAPFLLVVVNSAKSSADIITSPITLPEHWGQIFTNLSNVIHNQNFNYWNSFFSSLLITAVSLLLLTVFSSMAAWVLVRNKTKWSSFIFMLFVSAMVIPFQVVMLPLLSTFRETSNFFGIQMLQSYKGIIFAYLGFGGSMSVFILHGFVKGIPYELEEAAWIDGCSPEGTFFRIIFPLLKPVQVTVLILNGIWIWNDYLLPSLMLGLNGRIKTLPVAVSSFVGSYVKQWDLILSAALLAMIPIIILFLFAQKQIIQGMVDGAIK</sequence>
<feature type="transmembrane region" description="Helical" evidence="7">
    <location>
        <begin position="73"/>
        <end position="99"/>
    </location>
</feature>
<gene>
    <name evidence="9" type="ORF">K040078D81_03260</name>
</gene>
<proteinExistence type="inferred from homology"/>
<name>A0ABQ0B429_9FIRM</name>
<evidence type="ECO:0000259" key="8">
    <source>
        <dbReference type="PROSITE" id="PS50928"/>
    </source>
</evidence>
<protein>
    <submittedName>
        <fullName evidence="9">Carbohydrate ABC transporter permease</fullName>
    </submittedName>
</protein>
<dbReference type="EMBL" id="BAABYW010000001">
    <property type="protein sequence ID" value="GAA6406209.1"/>
    <property type="molecule type" value="Genomic_DNA"/>
</dbReference>
<keyword evidence="2 7" id="KW-0813">Transport</keyword>
<evidence type="ECO:0000256" key="1">
    <source>
        <dbReference type="ARBA" id="ARBA00004651"/>
    </source>
</evidence>
<feature type="transmembrane region" description="Helical" evidence="7">
    <location>
        <begin position="12"/>
        <end position="31"/>
    </location>
</feature>
<evidence type="ECO:0000256" key="3">
    <source>
        <dbReference type="ARBA" id="ARBA00022475"/>
    </source>
</evidence>
<dbReference type="Pfam" id="PF00528">
    <property type="entry name" value="BPD_transp_1"/>
    <property type="match status" value="1"/>
</dbReference>
<comment type="caution">
    <text evidence="9">The sequence shown here is derived from an EMBL/GenBank/DDBJ whole genome shotgun (WGS) entry which is preliminary data.</text>
</comment>
<evidence type="ECO:0000256" key="4">
    <source>
        <dbReference type="ARBA" id="ARBA00022692"/>
    </source>
</evidence>
<evidence type="ECO:0000256" key="6">
    <source>
        <dbReference type="ARBA" id="ARBA00023136"/>
    </source>
</evidence>
<comment type="similarity">
    <text evidence="7">Belongs to the binding-protein-dependent transport system permease family.</text>
</comment>
<evidence type="ECO:0000313" key="9">
    <source>
        <dbReference type="EMBL" id="GAA6406209.1"/>
    </source>
</evidence>
<dbReference type="RefSeq" id="WP_095172297.1">
    <property type="nucleotide sequence ID" value="NZ_BAABYW010000001.1"/>
</dbReference>
<dbReference type="InterPro" id="IPR035906">
    <property type="entry name" value="MetI-like_sf"/>
</dbReference>
<organism evidence="9 10">
    <name type="scientific">Blautia hominis</name>
    <dbReference type="NCBI Taxonomy" id="2025493"/>
    <lineage>
        <taxon>Bacteria</taxon>
        <taxon>Bacillati</taxon>
        <taxon>Bacillota</taxon>
        <taxon>Clostridia</taxon>
        <taxon>Lachnospirales</taxon>
        <taxon>Lachnospiraceae</taxon>
        <taxon>Blautia</taxon>
    </lineage>
</organism>
<accession>A0ABQ0B429</accession>
<keyword evidence="5 7" id="KW-1133">Transmembrane helix</keyword>
<keyword evidence="6 7" id="KW-0472">Membrane</keyword>
<feature type="transmembrane region" description="Helical" evidence="7">
    <location>
        <begin position="252"/>
        <end position="271"/>
    </location>
</feature>
<dbReference type="PANTHER" id="PTHR43744:SF12">
    <property type="entry name" value="ABC TRANSPORTER PERMEASE PROTEIN MG189-RELATED"/>
    <property type="match status" value="1"/>
</dbReference>
<evidence type="ECO:0000256" key="2">
    <source>
        <dbReference type="ARBA" id="ARBA00022448"/>
    </source>
</evidence>
<keyword evidence="4 7" id="KW-0812">Transmembrane</keyword>
<evidence type="ECO:0000313" key="10">
    <source>
        <dbReference type="Proteomes" id="UP001600943"/>
    </source>
</evidence>
<feature type="transmembrane region" description="Helical" evidence="7">
    <location>
        <begin position="191"/>
        <end position="216"/>
    </location>
</feature>
<evidence type="ECO:0000256" key="5">
    <source>
        <dbReference type="ARBA" id="ARBA00022989"/>
    </source>
</evidence>
<dbReference type="PROSITE" id="PS50928">
    <property type="entry name" value="ABC_TM1"/>
    <property type="match status" value="1"/>
</dbReference>
<evidence type="ECO:0000256" key="7">
    <source>
        <dbReference type="RuleBase" id="RU363032"/>
    </source>
</evidence>
<dbReference type="Gene3D" id="1.10.3720.10">
    <property type="entry name" value="MetI-like"/>
    <property type="match status" value="1"/>
</dbReference>
<keyword evidence="3" id="KW-1003">Cell membrane</keyword>
<dbReference type="PANTHER" id="PTHR43744">
    <property type="entry name" value="ABC TRANSPORTER PERMEASE PROTEIN MG189-RELATED-RELATED"/>
    <property type="match status" value="1"/>
</dbReference>
<feature type="transmembrane region" description="Helical" evidence="7">
    <location>
        <begin position="108"/>
        <end position="129"/>
    </location>
</feature>
<comment type="subcellular location">
    <subcellularLocation>
        <location evidence="1 7">Cell membrane</location>
        <topology evidence="1 7">Multi-pass membrane protein</topology>
    </subcellularLocation>
</comment>
<dbReference type="Proteomes" id="UP001600943">
    <property type="component" value="Unassembled WGS sequence"/>
</dbReference>
<feature type="domain" description="ABC transmembrane type-1" evidence="8">
    <location>
        <begin position="73"/>
        <end position="271"/>
    </location>
</feature>